<proteinExistence type="predicted"/>
<dbReference type="GeneID" id="4388299"/>
<protein>
    <submittedName>
        <fullName evidence="2">Uncharacterized protein</fullName>
    </submittedName>
</protein>
<keyword evidence="3" id="KW-1185">Reference proteome</keyword>
<dbReference type="Proteomes" id="UP000001056">
    <property type="component" value="Unassembled WGS sequence"/>
</dbReference>
<name>Q2HDA0_CHAGB</name>
<dbReference type="InParanoid" id="Q2HDA0"/>
<dbReference type="EMBL" id="CH408029">
    <property type="protein sequence ID" value="EAQ93569.1"/>
    <property type="molecule type" value="Genomic_DNA"/>
</dbReference>
<sequence length="144" mass="16149">MSSNSTQGYPGGIYIRSAEKREHVGRKEHNVKGEGKWSEYLARAFRNWPAKALSGRRNDARALPGTEGDYEPHLSLAIDHLMAYFGQELKSSLHGFIELQEQIDEGEGGSGPSRPDSRHQGITKCDNGNRSPRHTRSFSVTPRW</sequence>
<evidence type="ECO:0000256" key="1">
    <source>
        <dbReference type="SAM" id="MobiDB-lite"/>
    </source>
</evidence>
<organism evidence="2 3">
    <name type="scientific">Chaetomium globosum (strain ATCC 6205 / CBS 148.51 / DSM 1962 / NBRC 6347 / NRRL 1970)</name>
    <name type="common">Soil fungus</name>
    <dbReference type="NCBI Taxonomy" id="306901"/>
    <lineage>
        <taxon>Eukaryota</taxon>
        <taxon>Fungi</taxon>
        <taxon>Dikarya</taxon>
        <taxon>Ascomycota</taxon>
        <taxon>Pezizomycotina</taxon>
        <taxon>Sordariomycetes</taxon>
        <taxon>Sordariomycetidae</taxon>
        <taxon>Sordariales</taxon>
        <taxon>Chaetomiaceae</taxon>
        <taxon>Chaetomium</taxon>
    </lineage>
</organism>
<reference evidence="2" key="1">
    <citation type="submission" date="2005-03" db="EMBL/GenBank/DDBJ databases">
        <authorList>
            <person name="Giovannoni S.J."/>
            <person name="Cho J.-C."/>
            <person name="Ferriera S."/>
            <person name="Johnson J."/>
            <person name="Kravitz S."/>
            <person name="Halpern A."/>
            <person name="Remington K."/>
            <person name="Beeson K."/>
            <person name="Tran B."/>
            <person name="Rogers Y.-H."/>
            <person name="Friedman R."/>
            <person name="Venter J.C."/>
        </authorList>
    </citation>
    <scope>NUCLEOTIDE SEQUENCE</scope>
    <source>
        <strain evidence="2">CBS 148.51</strain>
    </source>
</reference>
<dbReference type="VEuPathDB" id="FungiDB:CHGG_01804"/>
<dbReference type="AlphaFoldDB" id="Q2HDA0"/>
<reference evidence="2" key="2">
    <citation type="submission" date="2006-02" db="EMBL/GenBank/DDBJ databases">
        <title>Annotation of the Chaetomium globosum CBS 148.51 Genome.</title>
        <authorList>
            <consortium name="The Broad Institute Genome Sequencing Platform"/>
            <person name="Birren B."/>
            <person name="Lander E."/>
            <person name="Galagan J."/>
            <person name="Devon K."/>
            <person name="Nusbaum C."/>
            <person name="Ma L.-J."/>
            <person name="Jaffe D."/>
            <person name="Butler J."/>
            <person name="Alvarez P."/>
            <person name="Gnerre S."/>
            <person name="Grabherr M."/>
            <person name="Kleber M."/>
            <person name="Mauceli E."/>
            <person name="Brockman W."/>
            <person name="Rounsley S."/>
            <person name="Young S."/>
            <person name="LaButti K."/>
            <person name="Pushparaj V."/>
            <person name="DeCaprio D."/>
            <person name="Crawford M."/>
            <person name="Koehrsen M."/>
            <person name="Engels R."/>
            <person name="Montgomery P."/>
            <person name="Pearson M."/>
            <person name="Howarth C."/>
            <person name="Kodira C."/>
            <person name="Yandava C."/>
            <person name="Zeng Q."/>
            <person name="Alvarado L."/>
            <person name="Oleary S."/>
            <person name="Untereiner W."/>
        </authorList>
    </citation>
    <scope>NUCLEOTIDE SEQUENCE</scope>
    <source>
        <strain evidence="2">CBS 148.51</strain>
    </source>
</reference>
<accession>Q2HDA0</accession>
<gene>
    <name evidence="2" type="ORF">CHGG_01804</name>
</gene>
<dbReference type="RefSeq" id="XP_001221025.1">
    <property type="nucleotide sequence ID" value="XM_001221024.1"/>
</dbReference>
<feature type="region of interest" description="Disordered" evidence="1">
    <location>
        <begin position="1"/>
        <end position="31"/>
    </location>
</feature>
<feature type="compositionally biased region" description="Basic and acidic residues" evidence="1">
    <location>
        <begin position="17"/>
        <end position="31"/>
    </location>
</feature>
<dbReference type="HOGENOM" id="CLU_1796247_0_0_1"/>
<evidence type="ECO:0000313" key="3">
    <source>
        <dbReference type="Proteomes" id="UP000001056"/>
    </source>
</evidence>
<feature type="region of interest" description="Disordered" evidence="1">
    <location>
        <begin position="101"/>
        <end position="144"/>
    </location>
</feature>
<evidence type="ECO:0000313" key="2">
    <source>
        <dbReference type="EMBL" id="EAQ93569.1"/>
    </source>
</evidence>